<evidence type="ECO:0000256" key="12">
    <source>
        <dbReference type="ARBA" id="ARBA00023125"/>
    </source>
</evidence>
<feature type="zinc finger region" description="C4-type" evidence="17">
    <location>
        <begin position="274"/>
        <end position="301"/>
    </location>
</feature>
<evidence type="ECO:0000256" key="1">
    <source>
        <dbReference type="ARBA" id="ARBA00004496"/>
    </source>
</evidence>
<evidence type="ECO:0000256" key="11">
    <source>
        <dbReference type="ARBA" id="ARBA00022881"/>
    </source>
</evidence>
<dbReference type="Proteomes" id="UP001494672">
    <property type="component" value="Unassembled WGS sequence"/>
</dbReference>
<feature type="binding site" evidence="17">
    <location>
        <begin position="45"/>
        <end position="52"/>
    </location>
    <ligand>
        <name>ATP</name>
        <dbReference type="ChEBI" id="CHEBI:30616"/>
    </ligand>
</feature>
<keyword evidence="5 17" id="KW-0547">Nucleotide-binding</keyword>
<comment type="caution">
    <text evidence="19">The sequence shown here is derived from an EMBL/GenBank/DDBJ whole genome shotgun (WGS) entry which is preliminary data.</text>
</comment>
<dbReference type="PROSITE" id="PS00211">
    <property type="entry name" value="ABC_TRANSPORTER_1"/>
    <property type="match status" value="2"/>
</dbReference>
<accession>A0ABV1I9A3</accession>
<evidence type="ECO:0000259" key="18">
    <source>
        <dbReference type="PROSITE" id="PS50893"/>
    </source>
</evidence>
<keyword evidence="6 17" id="KW-0227">DNA damage</keyword>
<dbReference type="InterPro" id="IPR003959">
    <property type="entry name" value="ATPase_AAA_core"/>
</dbReference>
<dbReference type="InterPro" id="IPR017871">
    <property type="entry name" value="ABC_transporter-like_CS"/>
</dbReference>
<evidence type="ECO:0000256" key="16">
    <source>
        <dbReference type="ARBA" id="ARBA00042156"/>
    </source>
</evidence>
<dbReference type="InterPro" id="IPR013815">
    <property type="entry name" value="ATP_grasp_subdomain_1"/>
</dbReference>
<keyword evidence="4 17" id="KW-0677">Repeat</keyword>
<dbReference type="Pfam" id="PF17760">
    <property type="entry name" value="UvrA_inter"/>
    <property type="match status" value="1"/>
</dbReference>
<dbReference type="Gene3D" id="1.10.8.280">
    <property type="entry name" value="ABC transporter ATPase domain-like"/>
    <property type="match status" value="1"/>
</dbReference>
<dbReference type="InterPro" id="IPR027417">
    <property type="entry name" value="P-loop_NTPase"/>
</dbReference>
<keyword evidence="19" id="KW-0378">Hydrolase</keyword>
<comment type="similarity">
    <text evidence="14 17">Belongs to the ABC transporter superfamily. UvrA family.</text>
</comment>
<dbReference type="GO" id="GO:0016787">
    <property type="term" value="F:hydrolase activity"/>
    <property type="evidence" value="ECO:0007669"/>
    <property type="project" value="UniProtKB-KW"/>
</dbReference>
<evidence type="ECO:0000313" key="20">
    <source>
        <dbReference type="Proteomes" id="UP001494672"/>
    </source>
</evidence>
<evidence type="ECO:0000256" key="10">
    <source>
        <dbReference type="ARBA" id="ARBA00022840"/>
    </source>
</evidence>
<keyword evidence="3 17" id="KW-0479">Metal-binding</keyword>
<dbReference type="PANTHER" id="PTHR43152">
    <property type="entry name" value="UVRABC SYSTEM PROTEIN A"/>
    <property type="match status" value="1"/>
</dbReference>
<keyword evidence="10 17" id="KW-0067">ATP-binding</keyword>
<feature type="domain" description="ABC transporter" evidence="18">
    <location>
        <begin position="623"/>
        <end position="959"/>
    </location>
</feature>
<protein>
    <recommendedName>
        <fullName evidence="15 17">UvrABC system protein A</fullName>
        <shortName evidence="17">UvrA protein</shortName>
    </recommendedName>
    <alternativeName>
        <fullName evidence="16 17">Excinuclease ABC subunit A</fullName>
    </alternativeName>
</protein>
<sequence>MKDDDYFNASRNIDRKYITIEGARENNLKNINVKIPRDKFVVVTGLSGSGKSSLAFDTIYAEGQRRYMESLSSYARQFLGQAEKPDVDKIEGLSPAISIDQKSTNRNPRSTVGTVTEIYDYFRLLYARVGIPHCPNCGKVISRQTVDQMVDEIMKLPERTKFMVLAPVVRGRKGEHVKLLEKAKKSGFVRVVVDGSMYELSEEIKLDKNKKHSIDIVVDRLVVRQDVERRLTDSIETALQLAEGLMKIEVIGERDENGVQKENTIINFSDSFSCPDCGISIDEIEPRSFSFNNPFGACPTCAGLGFKMEFDPDLMIPDQSLSINDGAIVVLGWQSCNDGKSYSNAILRALSAEYGFSLDTPFQEYPQDIKDLLLYGKNSRPVKVHYKGQRGEGVYDITFEGLIKSVARRYRETSAESTKAEYETFMTVTPCEVCGGKRLKPTALAVTVGDKNIAELTELPITELAKFMKDLELTDRQKMIGAAILKEIRSRLHFLIDVGLDYLCLSRGTSTLSGGEAQRIRLATQIGSGLVGVAYILDEPSIGLHQRDNDKLIAALKNLRDLGNTLIVVEHDEDTMRAADHIIDIGPGAGANGGYVVAEGTAEDIMKCENSITGDYLSGRKKIEVPDVRRKPTGWLTVKNAYENNLKHIDVDIPLGIMTCVTGVSGSGKSSLVNEILYKKLARRLNKSRIKAGKHDHIIGYDALDKIINIDQSPIGRTPRSNPATYTGTFDLIRDLFAGTKDAKARGYGKGRFSFNVSGGRCEACRGDGIIKIEMHFLPDIYVPCEVCGGKRYNRETLEVKYKGKSINEVLDMTVDEACEFFANVPRILRKIDTLRDVGLGYIKLGQPSTTLSGGEAQRIKLATELSRRGTGKTIYVLDEPTTGLHFADVHRLVDILRRLSEGGNTVVVIEHNLDVIKTADYIIDMGPEGGAGGGTVIARGTPEEVAKIPQSYTGQYLKRYLDM</sequence>
<keyword evidence="11 17" id="KW-0267">Excision nuclease</keyword>
<dbReference type="InterPro" id="IPR004602">
    <property type="entry name" value="UvrA"/>
</dbReference>
<comment type="function">
    <text evidence="17">The UvrABC repair system catalyzes the recognition and processing of DNA lesions. UvrA is an ATPase and a DNA-binding protein. A damage recognition complex composed of 2 UvrA and 2 UvrB subunits scans DNA for abnormalities. When the presence of a lesion has been verified by UvrB, the UvrA molecules dissociate.</text>
</comment>
<evidence type="ECO:0000256" key="6">
    <source>
        <dbReference type="ARBA" id="ARBA00022763"/>
    </source>
</evidence>
<keyword evidence="8 17" id="KW-0863">Zinc-finger</keyword>
<dbReference type="CDD" id="cd03270">
    <property type="entry name" value="ABC_UvrA_I"/>
    <property type="match status" value="1"/>
</dbReference>
<evidence type="ECO:0000256" key="14">
    <source>
        <dbReference type="ARBA" id="ARBA00038000"/>
    </source>
</evidence>
<comment type="subunit">
    <text evidence="17">Forms a heterotetramer with UvrB during the search for lesions.</text>
</comment>
<evidence type="ECO:0000256" key="17">
    <source>
        <dbReference type="HAMAP-Rule" id="MF_00205"/>
    </source>
</evidence>
<dbReference type="Gene3D" id="3.40.50.300">
    <property type="entry name" value="P-loop containing nucleotide triphosphate hydrolases"/>
    <property type="match status" value="2"/>
</dbReference>
<keyword evidence="12 17" id="KW-0238">DNA-binding</keyword>
<feature type="binding site" evidence="17">
    <location>
        <begin position="663"/>
        <end position="670"/>
    </location>
    <ligand>
        <name>ATP</name>
        <dbReference type="ChEBI" id="CHEBI:30616"/>
    </ligand>
</feature>
<dbReference type="RefSeq" id="WP_161171544.1">
    <property type="nucleotide sequence ID" value="NZ_JBBNGJ010000002.1"/>
</dbReference>
<gene>
    <name evidence="17 19" type="primary">uvrA</name>
    <name evidence="19" type="ORF">AAAU18_03390</name>
</gene>
<keyword evidence="20" id="KW-1185">Reference proteome</keyword>
<evidence type="ECO:0000256" key="3">
    <source>
        <dbReference type="ARBA" id="ARBA00022723"/>
    </source>
</evidence>
<keyword evidence="9 17" id="KW-0862">Zinc</keyword>
<reference evidence="19 20" key="1">
    <citation type="submission" date="2024-04" db="EMBL/GenBank/DDBJ databases">
        <title>Human intestinal bacterial collection.</title>
        <authorList>
            <person name="Pauvert C."/>
            <person name="Hitch T.C.A."/>
            <person name="Clavel T."/>
        </authorList>
    </citation>
    <scope>NUCLEOTIDE SEQUENCE [LARGE SCALE GENOMIC DNA]</scope>
    <source>
        <strain evidence="19 20">CLA-AA-H181</strain>
    </source>
</reference>
<feature type="zinc finger region" description="C4-type" evidence="17">
    <location>
        <begin position="762"/>
        <end position="788"/>
    </location>
</feature>
<evidence type="ECO:0000256" key="2">
    <source>
        <dbReference type="ARBA" id="ARBA00022490"/>
    </source>
</evidence>
<evidence type="ECO:0000256" key="5">
    <source>
        <dbReference type="ARBA" id="ARBA00022741"/>
    </source>
</evidence>
<evidence type="ECO:0000256" key="8">
    <source>
        <dbReference type="ARBA" id="ARBA00022771"/>
    </source>
</evidence>
<keyword evidence="7 17" id="KW-0228">DNA excision</keyword>
<keyword evidence="2 17" id="KW-0963">Cytoplasm</keyword>
<comment type="subcellular location">
    <subcellularLocation>
        <location evidence="1 17">Cytoplasm</location>
    </subcellularLocation>
</comment>
<organism evidence="19 20">
    <name type="scientific">Coprococcus aceti</name>
    <dbReference type="NCBI Taxonomy" id="2981786"/>
    <lineage>
        <taxon>Bacteria</taxon>
        <taxon>Bacillati</taxon>
        <taxon>Bacillota</taxon>
        <taxon>Clostridia</taxon>
        <taxon>Lachnospirales</taxon>
        <taxon>Lachnospiraceae</taxon>
        <taxon>Coprococcus</taxon>
    </lineage>
</organism>
<name>A0ABV1I9A3_9FIRM</name>
<proteinExistence type="inferred from homology"/>
<dbReference type="Gene3D" id="3.30.1490.20">
    <property type="entry name" value="ATP-grasp fold, A domain"/>
    <property type="match status" value="1"/>
</dbReference>
<dbReference type="PANTHER" id="PTHR43152:SF3">
    <property type="entry name" value="UVRABC SYSTEM PROTEIN A"/>
    <property type="match status" value="1"/>
</dbReference>
<evidence type="ECO:0000256" key="9">
    <source>
        <dbReference type="ARBA" id="ARBA00022833"/>
    </source>
</evidence>
<dbReference type="PROSITE" id="PS50893">
    <property type="entry name" value="ABC_TRANSPORTER_2"/>
    <property type="match status" value="1"/>
</dbReference>
<dbReference type="Pfam" id="PF17755">
    <property type="entry name" value="UvrA_DNA-bind"/>
    <property type="match status" value="1"/>
</dbReference>
<dbReference type="SUPFAM" id="SSF52540">
    <property type="entry name" value="P-loop containing nucleoside triphosphate hydrolases"/>
    <property type="match status" value="2"/>
</dbReference>
<dbReference type="InterPro" id="IPR041102">
    <property type="entry name" value="UvrA_inter"/>
</dbReference>
<keyword evidence="17" id="KW-0742">SOS response</keyword>
<dbReference type="NCBIfam" id="NF001503">
    <property type="entry name" value="PRK00349.1"/>
    <property type="match status" value="1"/>
</dbReference>
<keyword evidence="13 17" id="KW-0234">DNA repair</keyword>
<dbReference type="NCBIfam" id="TIGR00630">
    <property type="entry name" value="uvra"/>
    <property type="match status" value="1"/>
</dbReference>
<evidence type="ECO:0000256" key="7">
    <source>
        <dbReference type="ARBA" id="ARBA00022769"/>
    </source>
</evidence>
<dbReference type="Pfam" id="PF13304">
    <property type="entry name" value="AAA_21"/>
    <property type="match status" value="1"/>
</dbReference>
<evidence type="ECO:0000256" key="13">
    <source>
        <dbReference type="ARBA" id="ARBA00023204"/>
    </source>
</evidence>
<dbReference type="CDD" id="cd03271">
    <property type="entry name" value="ABC_UvrA_II"/>
    <property type="match status" value="1"/>
</dbReference>
<dbReference type="Gene3D" id="1.20.1580.10">
    <property type="entry name" value="ABC transporter ATPase like domain"/>
    <property type="match status" value="2"/>
</dbReference>
<dbReference type="HAMAP" id="MF_00205">
    <property type="entry name" value="UvrA"/>
    <property type="match status" value="1"/>
</dbReference>
<dbReference type="InterPro" id="IPR003439">
    <property type="entry name" value="ABC_transporter-like_ATP-bd"/>
</dbReference>
<dbReference type="InterPro" id="IPR041552">
    <property type="entry name" value="UvrA_DNA-bd"/>
</dbReference>
<evidence type="ECO:0000256" key="15">
    <source>
        <dbReference type="ARBA" id="ARBA00039316"/>
    </source>
</evidence>
<evidence type="ECO:0000256" key="4">
    <source>
        <dbReference type="ARBA" id="ARBA00022737"/>
    </source>
</evidence>
<evidence type="ECO:0000313" key="19">
    <source>
        <dbReference type="EMBL" id="MEQ2591958.1"/>
    </source>
</evidence>
<dbReference type="EMBL" id="JBBNGJ010000002">
    <property type="protein sequence ID" value="MEQ2591958.1"/>
    <property type="molecule type" value="Genomic_DNA"/>
</dbReference>